<dbReference type="EMBL" id="MFFM01000023">
    <property type="protein sequence ID" value="OGF13238.1"/>
    <property type="molecule type" value="Genomic_DNA"/>
</dbReference>
<keyword evidence="3" id="KW-0808">Transferase</keyword>
<dbReference type="Pfam" id="PF22640">
    <property type="entry name" value="ManC_GMP_beta-helix"/>
    <property type="match status" value="1"/>
</dbReference>
<accession>A0A1F5RFU3</accession>
<feature type="domain" description="MannoseP isomerase/GMP-like beta-helix" evidence="9">
    <location>
        <begin position="296"/>
        <end position="345"/>
    </location>
</feature>
<evidence type="ECO:0000256" key="5">
    <source>
        <dbReference type="ARBA" id="ARBA00022741"/>
    </source>
</evidence>
<keyword evidence="5" id="KW-0547">Nucleotide-binding</keyword>
<dbReference type="GO" id="GO:0009298">
    <property type="term" value="P:GDP-mannose biosynthetic process"/>
    <property type="evidence" value="ECO:0007669"/>
    <property type="project" value="TreeGrafter"/>
</dbReference>
<evidence type="ECO:0000256" key="3">
    <source>
        <dbReference type="ARBA" id="ARBA00022679"/>
    </source>
</evidence>
<dbReference type="EC" id="2.7.7.13" evidence="2"/>
<comment type="catalytic activity">
    <reaction evidence="7">
        <text>alpha-D-mannose 1-phosphate + GTP + H(+) = GDP-alpha-D-mannose + diphosphate</text>
        <dbReference type="Rhea" id="RHEA:15229"/>
        <dbReference type="ChEBI" id="CHEBI:15378"/>
        <dbReference type="ChEBI" id="CHEBI:33019"/>
        <dbReference type="ChEBI" id="CHEBI:37565"/>
        <dbReference type="ChEBI" id="CHEBI:57527"/>
        <dbReference type="ChEBI" id="CHEBI:58409"/>
        <dbReference type="EC" id="2.7.7.13"/>
    </reaction>
</comment>
<evidence type="ECO:0000256" key="2">
    <source>
        <dbReference type="ARBA" id="ARBA00012387"/>
    </source>
</evidence>
<gene>
    <name evidence="10" type="ORF">A2024_09575</name>
</gene>
<dbReference type="InterPro" id="IPR054566">
    <property type="entry name" value="ManC/GMP-like_b-helix"/>
</dbReference>
<comment type="caution">
    <text evidence="10">The sequence shown here is derived from an EMBL/GenBank/DDBJ whole genome shotgun (WGS) entry which is preliminary data.</text>
</comment>
<organism evidence="10 11">
    <name type="scientific">Candidatus Edwardsbacteria bacterium GWF2_54_11</name>
    <dbReference type="NCBI Taxonomy" id="1817851"/>
    <lineage>
        <taxon>Bacteria</taxon>
        <taxon>Candidatus Edwardsiibacteriota</taxon>
    </lineage>
</organism>
<keyword evidence="4" id="KW-0548">Nucleotidyltransferase</keyword>
<dbReference type="FunFam" id="3.90.550.10:FF:000046">
    <property type="entry name" value="Mannose-1-phosphate guanylyltransferase (GDP)"/>
    <property type="match status" value="1"/>
</dbReference>
<dbReference type="AlphaFoldDB" id="A0A1F5RFU3"/>
<dbReference type="CDD" id="cd02509">
    <property type="entry name" value="GDP-M1P_Guanylyltransferase"/>
    <property type="match status" value="1"/>
</dbReference>
<evidence type="ECO:0000256" key="7">
    <source>
        <dbReference type="ARBA" id="ARBA00047343"/>
    </source>
</evidence>
<reference evidence="10 11" key="1">
    <citation type="journal article" date="2016" name="Nat. Commun.">
        <title>Thousands of microbial genomes shed light on interconnected biogeochemical processes in an aquifer system.</title>
        <authorList>
            <person name="Anantharaman K."/>
            <person name="Brown C.T."/>
            <person name="Hug L.A."/>
            <person name="Sharon I."/>
            <person name="Castelle C.J."/>
            <person name="Probst A.J."/>
            <person name="Thomas B.C."/>
            <person name="Singh A."/>
            <person name="Wilkins M.J."/>
            <person name="Karaoz U."/>
            <person name="Brodie E.L."/>
            <person name="Williams K.H."/>
            <person name="Hubbard S.S."/>
            <person name="Banfield J.F."/>
        </authorList>
    </citation>
    <scope>NUCLEOTIDE SEQUENCE [LARGE SCALE GENOMIC DNA]</scope>
</reference>
<evidence type="ECO:0000256" key="4">
    <source>
        <dbReference type="ARBA" id="ARBA00022695"/>
    </source>
</evidence>
<dbReference type="GO" id="GO:0005525">
    <property type="term" value="F:GTP binding"/>
    <property type="evidence" value="ECO:0007669"/>
    <property type="project" value="UniProtKB-KW"/>
</dbReference>
<protein>
    <recommendedName>
        <fullName evidence="2">mannose-1-phosphate guanylyltransferase</fullName>
        <ecNumber evidence="2">2.7.7.13</ecNumber>
    </recommendedName>
</protein>
<evidence type="ECO:0000256" key="6">
    <source>
        <dbReference type="ARBA" id="ARBA00023134"/>
    </source>
</evidence>
<dbReference type="InterPro" id="IPR049577">
    <property type="entry name" value="GMPP_N"/>
</dbReference>
<dbReference type="GO" id="GO:0004475">
    <property type="term" value="F:mannose-1-phosphate guanylyltransferase (GTP) activity"/>
    <property type="evidence" value="ECO:0007669"/>
    <property type="project" value="UniProtKB-EC"/>
</dbReference>
<dbReference type="SUPFAM" id="SSF53448">
    <property type="entry name" value="Nucleotide-diphospho-sugar transferases"/>
    <property type="match status" value="1"/>
</dbReference>
<feature type="domain" description="Nucleotidyl transferase" evidence="8">
    <location>
        <begin position="6"/>
        <end position="284"/>
    </location>
</feature>
<dbReference type="PANTHER" id="PTHR46390">
    <property type="entry name" value="MANNOSE-1-PHOSPHATE GUANYLYLTRANSFERASE"/>
    <property type="match status" value="1"/>
</dbReference>
<evidence type="ECO:0000259" key="8">
    <source>
        <dbReference type="Pfam" id="PF00483"/>
    </source>
</evidence>
<dbReference type="InterPro" id="IPR029044">
    <property type="entry name" value="Nucleotide-diphossugar_trans"/>
</dbReference>
<dbReference type="PANTHER" id="PTHR46390:SF1">
    <property type="entry name" value="MANNOSE-1-PHOSPHATE GUANYLYLTRANSFERASE"/>
    <property type="match status" value="1"/>
</dbReference>
<evidence type="ECO:0000313" key="10">
    <source>
        <dbReference type="EMBL" id="OGF13238.1"/>
    </source>
</evidence>
<dbReference type="Pfam" id="PF00483">
    <property type="entry name" value="NTP_transferase"/>
    <property type="match status" value="1"/>
</dbReference>
<comment type="similarity">
    <text evidence="1">Belongs to the mannose-6-phosphate isomerase type 2 family.</text>
</comment>
<dbReference type="SUPFAM" id="SSF159283">
    <property type="entry name" value="Guanosine diphospho-D-mannose pyrophosphorylase/mannose-6-phosphate isomerase linker domain"/>
    <property type="match status" value="1"/>
</dbReference>
<keyword evidence="6" id="KW-0342">GTP-binding</keyword>
<dbReference type="InterPro" id="IPR051161">
    <property type="entry name" value="Mannose-6P_isomerase_type2"/>
</dbReference>
<dbReference type="Gene3D" id="3.90.550.10">
    <property type="entry name" value="Spore Coat Polysaccharide Biosynthesis Protein SpsA, Chain A"/>
    <property type="match status" value="1"/>
</dbReference>
<evidence type="ECO:0000256" key="1">
    <source>
        <dbReference type="ARBA" id="ARBA00006115"/>
    </source>
</evidence>
<proteinExistence type="inferred from homology"/>
<name>A0A1F5RFU3_9BACT</name>
<sequence>MSNIYAVVLAGGKGERFWPKSRENKPKQLLALAGRDSMLQETLDRVEPLTSRERQWVVTSADLIDPIRQSGIREVRLIGEPMGRNTAPAIAVAAAEIFKEDPSGVMMVLPSDHHIVDVEMFRQVLLQGVELAEEGYLVTIGLKPDRPETGYGYIERGEVLPNCRIPCFMVKSFREKPDRDTANRFFRSGYFYWNGGIFIWRAAAILQSFKQHLPKLHGQLMEWQAQGGLAAGTEKFSEFYQAVEKISIDYGIMEKADKVAVIKGEFGWDDLGSWEALERFHPRDERGNIKLGQVEMLDCRDNIALCDEGLVAAVGVNDLIIVKSGNAVMVCPRAQAQEVRKLLEQVRANQDLKGYL</sequence>
<dbReference type="InterPro" id="IPR005835">
    <property type="entry name" value="NTP_transferase_dom"/>
</dbReference>
<evidence type="ECO:0000259" key="9">
    <source>
        <dbReference type="Pfam" id="PF22640"/>
    </source>
</evidence>
<dbReference type="Proteomes" id="UP000177230">
    <property type="component" value="Unassembled WGS sequence"/>
</dbReference>
<evidence type="ECO:0000313" key="11">
    <source>
        <dbReference type="Proteomes" id="UP000177230"/>
    </source>
</evidence>